<gene>
    <name evidence="1" type="ORF">DKY63_12945</name>
</gene>
<accession>A0A2Z4RIM1</accession>
<evidence type="ECO:0000313" key="2">
    <source>
        <dbReference type="Proteomes" id="UP000250299"/>
    </source>
</evidence>
<reference evidence="1 2" key="1">
    <citation type="submission" date="2018-05" db="EMBL/GenBank/DDBJ databases">
        <title>Whole genome sequence of Pseudomonas putida JBC17.</title>
        <authorList>
            <person name="Lee Y.H."/>
            <person name="David K."/>
        </authorList>
    </citation>
    <scope>NUCLEOTIDE SEQUENCE [LARGE SCALE GENOMIC DNA]</scope>
    <source>
        <strain evidence="1 2">JBC17</strain>
    </source>
</reference>
<dbReference type="OrthoDB" id="8482295at2"/>
<evidence type="ECO:0008006" key="3">
    <source>
        <dbReference type="Google" id="ProtNLM"/>
    </source>
</evidence>
<protein>
    <recommendedName>
        <fullName evidence="3">MchC protein</fullName>
    </recommendedName>
</protein>
<evidence type="ECO:0000313" key="1">
    <source>
        <dbReference type="EMBL" id="AWY40749.1"/>
    </source>
</evidence>
<proteinExistence type="predicted"/>
<name>A0A2Z4RIM1_PSEPU</name>
<dbReference type="AlphaFoldDB" id="A0A2Z4RIM1"/>
<organism evidence="1 2">
    <name type="scientific">Pseudomonas putida</name>
    <name type="common">Arthrobacter siderocapsulatus</name>
    <dbReference type="NCBI Taxonomy" id="303"/>
    <lineage>
        <taxon>Bacteria</taxon>
        <taxon>Pseudomonadati</taxon>
        <taxon>Pseudomonadota</taxon>
        <taxon>Gammaproteobacteria</taxon>
        <taxon>Pseudomonadales</taxon>
        <taxon>Pseudomonadaceae</taxon>
        <taxon>Pseudomonas</taxon>
    </lineage>
</organism>
<dbReference type="EMBL" id="CP029693">
    <property type="protein sequence ID" value="AWY40749.1"/>
    <property type="molecule type" value="Genomic_DNA"/>
</dbReference>
<sequence>MERSSLSDLHEVFVPFEVSKLKEAKVVFSNKKLLCTPSKESLLSRYAYVVDDGCLKGRLDTGRRTFYAERYGGDAILRNGGGGRCGFDGEFQLKGLGPNQLVADDAESADGNGLMSLGSAIYETIWAEIIHIALPYGAVRSVAILDAGLDFEHKGKKYSRGLLVRVPAVRPAHFIRAVYFKEKQIGVLTDDAKRVRAVVKRLVSFLPADKYGLIKGIKGSLYEQLKSGLSELAKRFARQFAIAKTRRIVHYNISASNLSLDGAWLDFSSARIFSGLIVGDKVDIDNFMGEHVSAVESIENICYYLSKYEVIGFGQSQLILREALETFTLQYNKTFKFQCVLRVGFPSCILNKVTNSRIFFEFSEALQRVLGFDDFSMAPTCTGAGWDGYDSWECRLFMMLFKGKTFDVEQKFSALKVDAMSSSRLITTYSELFDLVCNEAISAGISRASAVCGMAINLVRLNRTNVLLVDLDRYIEKLVDSELRSEKECAALVECATNAAYFQFYTEDGGSVPFWISGSAKIWYNMNTGLYGVEQARGNLLWVERLSSSNVDENELVNVIYFYGDMWGCILEKNF</sequence>
<dbReference type="Proteomes" id="UP000250299">
    <property type="component" value="Chromosome"/>
</dbReference>